<evidence type="ECO:0000313" key="1">
    <source>
        <dbReference type="EMBL" id="CAK0893367.1"/>
    </source>
</evidence>
<name>A0ABN9X5V6_9DINO</name>
<proteinExistence type="predicted"/>
<gene>
    <name evidence="1" type="ORF">PCOR1329_LOCUS72723</name>
</gene>
<evidence type="ECO:0000313" key="2">
    <source>
        <dbReference type="Proteomes" id="UP001189429"/>
    </source>
</evidence>
<dbReference type="EMBL" id="CAUYUJ010019739">
    <property type="protein sequence ID" value="CAK0893367.1"/>
    <property type="molecule type" value="Genomic_DNA"/>
</dbReference>
<dbReference type="Proteomes" id="UP001189429">
    <property type="component" value="Unassembled WGS sequence"/>
</dbReference>
<sequence>MSSSTNAALQAIRPRMLELLLKYQEDGQVCKAWNDIVELLQTSEHLLWTQQANTAPYAIALNKGSAFYEELTQFNANLTETSGLEPLQDLMLASFGGTHSNIALRAVQSKLTCADTSIAPAGFLDPAFLSNKHPGLKEALSQGLTWRVIASEVAEAFPDILTIGIAALNHTANSECSELEGLLTLHTVFQQSVAAGCDENSAWEQAHAAAVKTEPFWSQWSRSLVRFAEVCSAEQLHEVIDGKCCFLKESDIGRLSQKANLEAVEIAEGMTEKSREWLQSFQLPRSTMLQLICSHDMRLLCFIIKKGKASSEGIDYPSIEAASQVLVNELRELTKGDVPNPWLKHRLNGKQELKVMEQVSGSQATPLMKIGEMKDRVSNMNKHGFFVGGICKKKKQSPDAPIQLYKIDQMDSTVASLVPTGVRASGSHLSVALYALKEEWAPTSAKVQELVNYQLWTPEHSQSWMVKFAKANLLAALHAMSEKMMASDVYSGLDIFVTPFAVKAKKDFGVNCLNLAPVTDTIKERNATEKASDKAIDLGQVIAGLPVSFSLVPHMVVNKPDGNFCTPFWAVQPAPDKVKGNMDYVNKALNMTIDQDGNQIGKVAVTIPVMTNTVAVKAGDILHLVRKRGLKRRDSGESASGAGVSRKKK</sequence>
<accession>A0ABN9X5V6</accession>
<reference evidence="1" key="1">
    <citation type="submission" date="2023-10" db="EMBL/GenBank/DDBJ databases">
        <authorList>
            <person name="Chen Y."/>
            <person name="Shah S."/>
            <person name="Dougan E. K."/>
            <person name="Thang M."/>
            <person name="Chan C."/>
        </authorList>
    </citation>
    <scope>NUCLEOTIDE SEQUENCE [LARGE SCALE GENOMIC DNA]</scope>
</reference>
<protein>
    <submittedName>
        <fullName evidence="1">Uncharacterized protein</fullName>
    </submittedName>
</protein>
<keyword evidence="2" id="KW-1185">Reference proteome</keyword>
<organism evidence="1 2">
    <name type="scientific">Prorocentrum cordatum</name>
    <dbReference type="NCBI Taxonomy" id="2364126"/>
    <lineage>
        <taxon>Eukaryota</taxon>
        <taxon>Sar</taxon>
        <taxon>Alveolata</taxon>
        <taxon>Dinophyceae</taxon>
        <taxon>Prorocentrales</taxon>
        <taxon>Prorocentraceae</taxon>
        <taxon>Prorocentrum</taxon>
    </lineage>
</organism>
<comment type="caution">
    <text evidence="1">The sequence shown here is derived from an EMBL/GenBank/DDBJ whole genome shotgun (WGS) entry which is preliminary data.</text>
</comment>